<name>E6LLM3_9FIRM</name>
<dbReference type="SUPFAM" id="SSF55729">
    <property type="entry name" value="Acyl-CoA N-acyltransferases (Nat)"/>
    <property type="match status" value="1"/>
</dbReference>
<dbReference type="GO" id="GO:0016747">
    <property type="term" value="F:acyltransferase activity, transferring groups other than amino-acyl groups"/>
    <property type="evidence" value="ECO:0007669"/>
    <property type="project" value="InterPro"/>
</dbReference>
<organism evidence="2 3">
    <name type="scientific">Lachnoanaerobaculum saburreum DSM 3986</name>
    <dbReference type="NCBI Taxonomy" id="887325"/>
    <lineage>
        <taxon>Bacteria</taxon>
        <taxon>Bacillati</taxon>
        <taxon>Bacillota</taxon>
        <taxon>Clostridia</taxon>
        <taxon>Lachnospirales</taxon>
        <taxon>Lachnospiraceae</taxon>
        <taxon>Lachnoanaerobaculum</taxon>
    </lineage>
</organism>
<accession>E6LLM3</accession>
<dbReference type="HOGENOM" id="CLU_116253_0_0_9"/>
<dbReference type="Gene3D" id="3.40.630.30">
    <property type="match status" value="1"/>
</dbReference>
<proteinExistence type="predicted"/>
<reference evidence="2 3" key="1">
    <citation type="submission" date="2010-12" db="EMBL/GenBank/DDBJ databases">
        <authorList>
            <person name="Muzny D."/>
            <person name="Qin X."/>
            <person name="Deng J."/>
            <person name="Jiang H."/>
            <person name="Liu Y."/>
            <person name="Qu J."/>
            <person name="Song X.-Z."/>
            <person name="Zhang L."/>
            <person name="Thornton R."/>
            <person name="Coyle M."/>
            <person name="Francisco L."/>
            <person name="Jackson L."/>
            <person name="Javaid M."/>
            <person name="Korchina V."/>
            <person name="Kovar C."/>
            <person name="Mata R."/>
            <person name="Mathew T."/>
            <person name="Ngo R."/>
            <person name="Nguyen L."/>
            <person name="Nguyen N."/>
            <person name="Okwuonu G."/>
            <person name="Ongeri F."/>
            <person name="Pham C."/>
            <person name="Simmons D."/>
            <person name="Wilczek-Boney K."/>
            <person name="Hale W."/>
            <person name="Jakkamsetti A."/>
            <person name="Pham P."/>
            <person name="Ruth R."/>
            <person name="San Lucas F."/>
            <person name="Warren J."/>
            <person name="Zhang J."/>
            <person name="Zhao Z."/>
            <person name="Zhou C."/>
            <person name="Zhu D."/>
            <person name="Lee S."/>
            <person name="Bess C."/>
            <person name="Blankenburg K."/>
            <person name="Forbes L."/>
            <person name="Fu Q."/>
            <person name="Gubbala S."/>
            <person name="Hirani K."/>
            <person name="Jayaseelan J.C."/>
            <person name="Lara F."/>
            <person name="Munidasa M."/>
            <person name="Palculict T."/>
            <person name="Patil S."/>
            <person name="Pu L.-L."/>
            <person name="Saada N."/>
            <person name="Tang L."/>
            <person name="Weissenberger G."/>
            <person name="Zhu Y."/>
            <person name="Hemphill L."/>
            <person name="Shang Y."/>
            <person name="Youmans B."/>
            <person name="Ayvaz T."/>
            <person name="Ross M."/>
            <person name="Santibanez J."/>
            <person name="Aqrawi P."/>
            <person name="Gross S."/>
            <person name="Joshi V."/>
            <person name="Fowler G."/>
            <person name="Nazareth L."/>
            <person name="Reid J."/>
            <person name="Worley K."/>
            <person name="Petrosino J."/>
            <person name="Highlander S."/>
            <person name="Gibbs R."/>
        </authorList>
    </citation>
    <scope>NUCLEOTIDE SEQUENCE [LARGE SCALE GENOMIC DNA]</scope>
    <source>
        <strain evidence="2 3">DSM 3986</strain>
    </source>
</reference>
<dbReference type="InterPro" id="IPR016181">
    <property type="entry name" value="Acyl_CoA_acyltransferase"/>
</dbReference>
<dbReference type="AlphaFoldDB" id="E6LLM3"/>
<dbReference type="eggNOG" id="COG0456">
    <property type="taxonomic scope" value="Bacteria"/>
</dbReference>
<feature type="domain" description="N-acetyltransferase" evidence="1">
    <location>
        <begin position="7"/>
        <end position="151"/>
    </location>
</feature>
<dbReference type="Proteomes" id="UP000003434">
    <property type="component" value="Unassembled WGS sequence"/>
</dbReference>
<evidence type="ECO:0000313" key="3">
    <source>
        <dbReference type="Proteomes" id="UP000003434"/>
    </source>
</evidence>
<evidence type="ECO:0000313" key="2">
    <source>
        <dbReference type="EMBL" id="EFU77245.1"/>
    </source>
</evidence>
<dbReference type="PROSITE" id="PS51186">
    <property type="entry name" value="GNAT"/>
    <property type="match status" value="1"/>
</dbReference>
<comment type="caution">
    <text evidence="2">The sequence shown here is derived from an EMBL/GenBank/DDBJ whole genome shotgun (WGS) entry which is preliminary data.</text>
</comment>
<gene>
    <name evidence="2" type="ORF">HMPREF0381_0858</name>
</gene>
<dbReference type="PANTHER" id="PTHR43415:SF3">
    <property type="entry name" value="GNAT-FAMILY ACETYLTRANSFERASE"/>
    <property type="match status" value="1"/>
</dbReference>
<sequence>MNIEIKKGLSEDSSYILCRWSNERGKEFQEQWMGSRISYPLDYEKLKDMENVFSIFDGEIFLGMIQQIRMEKDNVHIGRFIIDPSKQGRGYGKEALKTFIKLIFEEKNINSISLTVFDSNKNAKKVYMGLGFKINEIIETPNLKYIMKLHR</sequence>
<keyword evidence="2" id="KW-0808">Transferase</keyword>
<evidence type="ECO:0000259" key="1">
    <source>
        <dbReference type="PROSITE" id="PS51186"/>
    </source>
</evidence>
<dbReference type="CDD" id="cd04301">
    <property type="entry name" value="NAT_SF"/>
    <property type="match status" value="1"/>
</dbReference>
<dbReference type="InterPro" id="IPR000182">
    <property type="entry name" value="GNAT_dom"/>
</dbReference>
<dbReference type="PANTHER" id="PTHR43415">
    <property type="entry name" value="SPERMIDINE N(1)-ACETYLTRANSFERASE"/>
    <property type="match status" value="1"/>
</dbReference>
<dbReference type="RefSeq" id="WP_008750627.1">
    <property type="nucleotide sequence ID" value="NZ_GL622296.1"/>
</dbReference>
<dbReference type="EMBL" id="AEPW01000033">
    <property type="protein sequence ID" value="EFU77245.1"/>
    <property type="molecule type" value="Genomic_DNA"/>
</dbReference>
<dbReference type="Pfam" id="PF00583">
    <property type="entry name" value="Acetyltransf_1"/>
    <property type="match status" value="1"/>
</dbReference>
<protein>
    <submittedName>
        <fullName evidence="2">Acetyltransferase, GNAT family</fullName>
    </submittedName>
</protein>